<feature type="transmembrane region" description="Helical" evidence="6">
    <location>
        <begin position="118"/>
        <end position="135"/>
    </location>
</feature>
<evidence type="ECO:0000256" key="1">
    <source>
        <dbReference type="ARBA" id="ARBA00004651"/>
    </source>
</evidence>
<name>A0ABW5DMB5_9PROT</name>
<dbReference type="EMBL" id="JBHUIP010000003">
    <property type="protein sequence ID" value="MFD2262283.1"/>
    <property type="molecule type" value="Genomic_DNA"/>
</dbReference>
<feature type="transmembrane region" description="Helical" evidence="6">
    <location>
        <begin position="92"/>
        <end position="111"/>
    </location>
</feature>
<comment type="subcellular location">
    <subcellularLocation>
        <location evidence="1">Cell membrane</location>
        <topology evidence="1">Multi-pass membrane protein</topology>
    </subcellularLocation>
</comment>
<dbReference type="InterPro" id="IPR043428">
    <property type="entry name" value="LivM-like"/>
</dbReference>
<reference evidence="8" key="1">
    <citation type="journal article" date="2019" name="Int. J. Syst. Evol. Microbiol.">
        <title>The Global Catalogue of Microorganisms (GCM) 10K type strain sequencing project: providing services to taxonomists for standard genome sequencing and annotation.</title>
        <authorList>
            <consortium name="The Broad Institute Genomics Platform"/>
            <consortium name="The Broad Institute Genome Sequencing Center for Infectious Disease"/>
            <person name="Wu L."/>
            <person name="Ma J."/>
        </authorList>
    </citation>
    <scope>NUCLEOTIDE SEQUENCE [LARGE SCALE GENOMIC DNA]</scope>
    <source>
        <strain evidence="8">CGMCC 1.19062</strain>
    </source>
</reference>
<evidence type="ECO:0000313" key="8">
    <source>
        <dbReference type="Proteomes" id="UP001597295"/>
    </source>
</evidence>
<feature type="transmembrane region" description="Helical" evidence="6">
    <location>
        <begin position="218"/>
        <end position="238"/>
    </location>
</feature>
<evidence type="ECO:0000256" key="6">
    <source>
        <dbReference type="SAM" id="Phobius"/>
    </source>
</evidence>
<keyword evidence="5 6" id="KW-0472">Membrane</keyword>
<dbReference type="PANTHER" id="PTHR30482">
    <property type="entry name" value="HIGH-AFFINITY BRANCHED-CHAIN AMINO ACID TRANSPORT SYSTEM PERMEASE"/>
    <property type="match status" value="1"/>
</dbReference>
<evidence type="ECO:0000256" key="3">
    <source>
        <dbReference type="ARBA" id="ARBA00022692"/>
    </source>
</evidence>
<comment type="caution">
    <text evidence="7">The sequence shown here is derived from an EMBL/GenBank/DDBJ whole genome shotgun (WGS) entry which is preliminary data.</text>
</comment>
<dbReference type="Proteomes" id="UP001597295">
    <property type="component" value="Unassembled WGS sequence"/>
</dbReference>
<dbReference type="CDD" id="cd06581">
    <property type="entry name" value="TM_PBP1_LivM_like"/>
    <property type="match status" value="1"/>
</dbReference>
<dbReference type="PANTHER" id="PTHR30482:SF10">
    <property type="entry name" value="HIGH-AFFINITY BRANCHED-CHAIN AMINO ACID TRANSPORT PROTEIN BRAE"/>
    <property type="match status" value="1"/>
</dbReference>
<keyword evidence="2" id="KW-1003">Cell membrane</keyword>
<gene>
    <name evidence="7" type="ORF">ACFSM5_05240</name>
</gene>
<dbReference type="InterPro" id="IPR001851">
    <property type="entry name" value="ABC_transp_permease"/>
</dbReference>
<sequence>MLKGLFDGVTPRGRAALALFAGGLILWPLVANPYLLAIGTLILWFAYVGQAWNVMMGFAGQLSLGHTLYVGLGGYAAAALFVKLGIGPWAGVWVAVLAAALAGLVIGWLGFRFGIKGVHFALLTIAFAEFTRVAFDHVTPLGGSGGLFLPVDQRAGIDILDLRGPPAMYYYIMMGLAALALLACRLLLKSRIGYYWLAIREDQEAASAVGINVFRYKLLAVVISAAMTAPAGVFYAFYYNNLFPEQVFAMNRSIEILLGAIVGGIGTIFGPILGAFILTPLGETMTNVLEHIGVTVPGSKQVFYGAALVVIVLFQPAGIWPWLAKRLKLVTGDGK</sequence>
<proteinExistence type="predicted"/>
<keyword evidence="3 6" id="KW-0812">Transmembrane</keyword>
<keyword evidence="8" id="KW-1185">Reference proteome</keyword>
<feature type="transmembrane region" description="Helical" evidence="6">
    <location>
        <begin position="258"/>
        <end position="281"/>
    </location>
</feature>
<evidence type="ECO:0000256" key="5">
    <source>
        <dbReference type="ARBA" id="ARBA00023136"/>
    </source>
</evidence>
<protein>
    <submittedName>
        <fullName evidence="7">Branched-chain amino acid ABC transporter permease</fullName>
    </submittedName>
</protein>
<evidence type="ECO:0000256" key="2">
    <source>
        <dbReference type="ARBA" id="ARBA00022475"/>
    </source>
</evidence>
<feature type="transmembrane region" description="Helical" evidence="6">
    <location>
        <begin position="302"/>
        <end position="323"/>
    </location>
</feature>
<feature type="transmembrane region" description="Helical" evidence="6">
    <location>
        <begin position="67"/>
        <end position="86"/>
    </location>
</feature>
<accession>A0ABW5DMB5</accession>
<dbReference type="Pfam" id="PF02653">
    <property type="entry name" value="BPD_transp_2"/>
    <property type="match status" value="1"/>
</dbReference>
<evidence type="ECO:0000313" key="7">
    <source>
        <dbReference type="EMBL" id="MFD2262283.1"/>
    </source>
</evidence>
<feature type="transmembrane region" description="Helical" evidence="6">
    <location>
        <begin position="168"/>
        <end position="188"/>
    </location>
</feature>
<keyword evidence="4 6" id="KW-1133">Transmembrane helix</keyword>
<evidence type="ECO:0000256" key="4">
    <source>
        <dbReference type="ARBA" id="ARBA00022989"/>
    </source>
</evidence>
<feature type="transmembrane region" description="Helical" evidence="6">
    <location>
        <begin position="12"/>
        <end position="30"/>
    </location>
</feature>
<organism evidence="7 8">
    <name type="scientific">Lacibacterium aquatile</name>
    <dbReference type="NCBI Taxonomy" id="1168082"/>
    <lineage>
        <taxon>Bacteria</taxon>
        <taxon>Pseudomonadati</taxon>
        <taxon>Pseudomonadota</taxon>
        <taxon>Alphaproteobacteria</taxon>
        <taxon>Rhodospirillales</taxon>
        <taxon>Rhodospirillaceae</taxon>
    </lineage>
</organism>
<dbReference type="RefSeq" id="WP_379875208.1">
    <property type="nucleotide sequence ID" value="NZ_JBHUIP010000003.1"/>
</dbReference>